<organism evidence="7 8">
    <name type="scientific">Flavilitoribacter nigricans (strain ATCC 23147 / DSM 23189 / NBRC 102662 / NCIMB 1420 / SS-2)</name>
    <name type="common">Lewinella nigricans</name>
    <dbReference type="NCBI Taxonomy" id="1122177"/>
    <lineage>
        <taxon>Bacteria</taxon>
        <taxon>Pseudomonadati</taxon>
        <taxon>Bacteroidota</taxon>
        <taxon>Saprospiria</taxon>
        <taxon>Saprospirales</taxon>
        <taxon>Lewinellaceae</taxon>
        <taxon>Flavilitoribacter</taxon>
    </lineage>
</organism>
<dbReference type="EMBL" id="PDUD01000023">
    <property type="protein sequence ID" value="PHN05153.1"/>
    <property type="molecule type" value="Genomic_DNA"/>
</dbReference>
<evidence type="ECO:0000256" key="2">
    <source>
        <dbReference type="ARBA" id="ARBA00023015"/>
    </source>
</evidence>
<dbReference type="PANTHER" id="PTHR43133:SF46">
    <property type="entry name" value="RNA POLYMERASE SIGMA-70 FACTOR ECF SUBFAMILY"/>
    <property type="match status" value="1"/>
</dbReference>
<feature type="domain" description="RNA polymerase sigma factor 70 region 4 type 2" evidence="6">
    <location>
        <begin position="115"/>
        <end position="166"/>
    </location>
</feature>
<evidence type="ECO:0000259" key="6">
    <source>
        <dbReference type="Pfam" id="PF08281"/>
    </source>
</evidence>
<dbReference type="PANTHER" id="PTHR43133">
    <property type="entry name" value="RNA POLYMERASE ECF-TYPE SIGMA FACTO"/>
    <property type="match status" value="1"/>
</dbReference>
<dbReference type="Proteomes" id="UP000223913">
    <property type="component" value="Unassembled WGS sequence"/>
</dbReference>
<dbReference type="Gene3D" id="1.10.10.10">
    <property type="entry name" value="Winged helix-like DNA-binding domain superfamily/Winged helix DNA-binding domain"/>
    <property type="match status" value="1"/>
</dbReference>
<evidence type="ECO:0000313" key="7">
    <source>
        <dbReference type="EMBL" id="PHN05153.1"/>
    </source>
</evidence>
<sequence length="178" mass="20814">MTEHELIQGCVREDRHCQQEVFRLYAGKMMAVCLRYARHRMEAEDILQDSFIKVFDHIHRFENKGSFEGWIRRIVVNTALKFYSRKKIMNEQIGVEHVPEVAVEPEAYQFFDEAELLGFISELPDGYRLVFNLYAIEGYNHKEIAEMLGIQESTSRSQLVKARKMLQARVTAAQKIAV</sequence>
<reference evidence="7 8" key="1">
    <citation type="submission" date="2017-10" db="EMBL/GenBank/DDBJ databases">
        <title>The draft genome sequence of Lewinella nigricans NBRC 102662.</title>
        <authorList>
            <person name="Wang K."/>
        </authorList>
    </citation>
    <scope>NUCLEOTIDE SEQUENCE [LARGE SCALE GENOMIC DNA]</scope>
    <source>
        <strain evidence="7 8">NBRC 102662</strain>
    </source>
</reference>
<evidence type="ECO:0000256" key="1">
    <source>
        <dbReference type="ARBA" id="ARBA00010641"/>
    </source>
</evidence>
<dbReference type="NCBIfam" id="TIGR02937">
    <property type="entry name" value="sigma70-ECF"/>
    <property type="match status" value="1"/>
</dbReference>
<feature type="domain" description="RNA polymerase sigma-70 region 2" evidence="5">
    <location>
        <begin position="22"/>
        <end position="87"/>
    </location>
</feature>
<dbReference type="GO" id="GO:0003677">
    <property type="term" value="F:DNA binding"/>
    <property type="evidence" value="ECO:0007669"/>
    <property type="project" value="InterPro"/>
</dbReference>
<keyword evidence="8" id="KW-1185">Reference proteome</keyword>
<dbReference type="Pfam" id="PF08281">
    <property type="entry name" value="Sigma70_r4_2"/>
    <property type="match status" value="1"/>
</dbReference>
<keyword evidence="4" id="KW-0804">Transcription</keyword>
<dbReference type="OrthoDB" id="1056775at2"/>
<dbReference type="InterPro" id="IPR013325">
    <property type="entry name" value="RNA_pol_sigma_r2"/>
</dbReference>
<accession>A0A2D0NBK5</accession>
<dbReference type="InterPro" id="IPR039425">
    <property type="entry name" value="RNA_pol_sigma-70-like"/>
</dbReference>
<dbReference type="InterPro" id="IPR036388">
    <property type="entry name" value="WH-like_DNA-bd_sf"/>
</dbReference>
<dbReference type="CDD" id="cd06171">
    <property type="entry name" value="Sigma70_r4"/>
    <property type="match status" value="1"/>
</dbReference>
<dbReference type="GO" id="GO:0006352">
    <property type="term" value="P:DNA-templated transcription initiation"/>
    <property type="evidence" value="ECO:0007669"/>
    <property type="project" value="InterPro"/>
</dbReference>
<dbReference type="InterPro" id="IPR014284">
    <property type="entry name" value="RNA_pol_sigma-70_dom"/>
</dbReference>
<comment type="similarity">
    <text evidence="1">Belongs to the sigma-70 factor family. ECF subfamily.</text>
</comment>
<evidence type="ECO:0000256" key="3">
    <source>
        <dbReference type="ARBA" id="ARBA00023082"/>
    </source>
</evidence>
<dbReference type="Pfam" id="PF04542">
    <property type="entry name" value="Sigma70_r2"/>
    <property type="match status" value="1"/>
</dbReference>
<dbReference type="RefSeq" id="WP_099151520.1">
    <property type="nucleotide sequence ID" value="NZ_PDUD01000023.1"/>
</dbReference>
<proteinExistence type="inferred from homology"/>
<dbReference type="SUPFAM" id="SSF88659">
    <property type="entry name" value="Sigma3 and sigma4 domains of RNA polymerase sigma factors"/>
    <property type="match status" value="1"/>
</dbReference>
<comment type="caution">
    <text evidence="7">The sequence shown here is derived from an EMBL/GenBank/DDBJ whole genome shotgun (WGS) entry which is preliminary data.</text>
</comment>
<dbReference type="GO" id="GO:0016987">
    <property type="term" value="F:sigma factor activity"/>
    <property type="evidence" value="ECO:0007669"/>
    <property type="project" value="UniProtKB-KW"/>
</dbReference>
<dbReference type="SUPFAM" id="SSF88946">
    <property type="entry name" value="Sigma2 domain of RNA polymerase sigma factors"/>
    <property type="match status" value="1"/>
</dbReference>
<dbReference type="AlphaFoldDB" id="A0A2D0NBK5"/>
<protein>
    <submittedName>
        <fullName evidence="7">RNA polymerase subunit sigma-24</fullName>
    </submittedName>
</protein>
<keyword evidence="2" id="KW-0805">Transcription regulation</keyword>
<evidence type="ECO:0000256" key="4">
    <source>
        <dbReference type="ARBA" id="ARBA00023163"/>
    </source>
</evidence>
<dbReference type="InterPro" id="IPR007627">
    <property type="entry name" value="RNA_pol_sigma70_r2"/>
</dbReference>
<gene>
    <name evidence="7" type="ORF">CRP01_18260</name>
</gene>
<dbReference type="InterPro" id="IPR013324">
    <property type="entry name" value="RNA_pol_sigma_r3/r4-like"/>
</dbReference>
<name>A0A2D0NBK5_FLAN2</name>
<keyword evidence="3" id="KW-0731">Sigma factor</keyword>
<dbReference type="InterPro" id="IPR013249">
    <property type="entry name" value="RNA_pol_sigma70_r4_t2"/>
</dbReference>
<dbReference type="Gene3D" id="1.10.1740.10">
    <property type="match status" value="1"/>
</dbReference>
<evidence type="ECO:0000259" key="5">
    <source>
        <dbReference type="Pfam" id="PF04542"/>
    </source>
</evidence>
<evidence type="ECO:0000313" key="8">
    <source>
        <dbReference type="Proteomes" id="UP000223913"/>
    </source>
</evidence>